<evidence type="ECO:0000256" key="3">
    <source>
        <dbReference type="SAM" id="Phobius"/>
    </source>
</evidence>
<feature type="coiled-coil region" evidence="1">
    <location>
        <begin position="138"/>
        <end position="214"/>
    </location>
</feature>
<keyword evidence="1" id="KW-0175">Coiled coil</keyword>
<evidence type="ECO:0000256" key="1">
    <source>
        <dbReference type="SAM" id="Coils"/>
    </source>
</evidence>
<reference evidence="4 5" key="1">
    <citation type="journal article" date="2024" name="Commun. Biol.">
        <title>Comparative genomic analysis of thermophilic fungi reveals convergent evolutionary adaptations and gene losses.</title>
        <authorList>
            <person name="Steindorff A.S."/>
            <person name="Aguilar-Pontes M.V."/>
            <person name="Robinson A.J."/>
            <person name="Andreopoulos B."/>
            <person name="LaButti K."/>
            <person name="Kuo A."/>
            <person name="Mondo S."/>
            <person name="Riley R."/>
            <person name="Otillar R."/>
            <person name="Haridas S."/>
            <person name="Lipzen A."/>
            <person name="Grimwood J."/>
            <person name="Schmutz J."/>
            <person name="Clum A."/>
            <person name="Reid I.D."/>
            <person name="Moisan M.C."/>
            <person name="Butler G."/>
            <person name="Nguyen T.T.M."/>
            <person name="Dewar K."/>
            <person name="Conant G."/>
            <person name="Drula E."/>
            <person name="Henrissat B."/>
            <person name="Hansel C."/>
            <person name="Singer S."/>
            <person name="Hutchinson M.I."/>
            <person name="de Vries R.P."/>
            <person name="Natvig D.O."/>
            <person name="Powell A.J."/>
            <person name="Tsang A."/>
            <person name="Grigoriev I.V."/>
        </authorList>
    </citation>
    <scope>NUCLEOTIDE SEQUENCE [LARGE SCALE GENOMIC DNA]</scope>
    <source>
        <strain evidence="4 5">CBS 494.80</strain>
    </source>
</reference>
<organism evidence="4 5">
    <name type="scientific">Oculimacula yallundae</name>
    <dbReference type="NCBI Taxonomy" id="86028"/>
    <lineage>
        <taxon>Eukaryota</taxon>
        <taxon>Fungi</taxon>
        <taxon>Dikarya</taxon>
        <taxon>Ascomycota</taxon>
        <taxon>Pezizomycotina</taxon>
        <taxon>Leotiomycetes</taxon>
        <taxon>Helotiales</taxon>
        <taxon>Ploettnerulaceae</taxon>
        <taxon>Oculimacula</taxon>
    </lineage>
</organism>
<name>A0ABR4CPY0_9HELO</name>
<feature type="region of interest" description="Disordered" evidence="2">
    <location>
        <begin position="1"/>
        <end position="70"/>
    </location>
</feature>
<sequence>MTSSNMGSKMSDKKVPTPPESPEQASKTSALLEEDQPLLQPTAKQDVYVQPTSDTSSSAEEAKTTSLQDQLLSKTAECRKMRDQNTKVQDDLETALKSERLAHSRSIGIVRETRELISESRRDVEGILSRHGLSQQGIQRLEHEIQRLKHDSELAHNDIDMLLDQLEDMHNRTAKEKREKDKLTEELERMVSHAKKEKREKEKWIREFEQEKKISMVYLFFGIVCLFLVLAVLSGNVG</sequence>
<feature type="transmembrane region" description="Helical" evidence="3">
    <location>
        <begin position="216"/>
        <end position="235"/>
    </location>
</feature>
<evidence type="ECO:0000313" key="5">
    <source>
        <dbReference type="Proteomes" id="UP001595075"/>
    </source>
</evidence>
<comment type="caution">
    <text evidence="4">The sequence shown here is derived from an EMBL/GenBank/DDBJ whole genome shotgun (WGS) entry which is preliminary data.</text>
</comment>
<proteinExistence type="predicted"/>
<keyword evidence="3" id="KW-0472">Membrane</keyword>
<protein>
    <submittedName>
        <fullName evidence="4">Uncharacterized protein</fullName>
    </submittedName>
</protein>
<gene>
    <name evidence="4" type="ORF">VTL71DRAFT_11395</name>
</gene>
<evidence type="ECO:0000256" key="2">
    <source>
        <dbReference type="SAM" id="MobiDB-lite"/>
    </source>
</evidence>
<keyword evidence="3" id="KW-0812">Transmembrane</keyword>
<dbReference type="EMBL" id="JAZHXI010000004">
    <property type="protein sequence ID" value="KAL2072052.1"/>
    <property type="molecule type" value="Genomic_DNA"/>
</dbReference>
<evidence type="ECO:0000313" key="4">
    <source>
        <dbReference type="EMBL" id="KAL2072052.1"/>
    </source>
</evidence>
<accession>A0ABR4CPY0</accession>
<keyword evidence="3" id="KW-1133">Transmembrane helix</keyword>
<dbReference type="Proteomes" id="UP001595075">
    <property type="component" value="Unassembled WGS sequence"/>
</dbReference>
<keyword evidence="5" id="KW-1185">Reference proteome</keyword>